<gene>
    <name evidence="1" type="ORF">G6047_00210</name>
</gene>
<organism evidence="1 2">
    <name type="scientific">Flavobacterium silvaticum</name>
    <dbReference type="NCBI Taxonomy" id="1852020"/>
    <lineage>
        <taxon>Bacteria</taxon>
        <taxon>Pseudomonadati</taxon>
        <taxon>Bacteroidota</taxon>
        <taxon>Flavobacteriia</taxon>
        <taxon>Flavobacteriales</taxon>
        <taxon>Flavobacteriaceae</taxon>
        <taxon>Flavobacterium</taxon>
    </lineage>
</organism>
<accession>A0A972JG37</accession>
<dbReference type="EMBL" id="JAAMPU010000058">
    <property type="protein sequence ID" value="NMH26445.1"/>
    <property type="molecule type" value="Genomic_DNA"/>
</dbReference>
<comment type="caution">
    <text evidence="1">The sequence shown here is derived from an EMBL/GenBank/DDBJ whole genome shotgun (WGS) entry which is preliminary data.</text>
</comment>
<keyword evidence="2" id="KW-1185">Reference proteome</keyword>
<sequence>MYRYRVYKIVGGVPTGAPQYVERPQGYFSFTNMASYDYASTYSIQVELQRNGTWLGYYGTACQVSTPALLDNPNGSGSINPSQCGIQLATISTLIATPSLLGATAYKFRVTNQTDSSV</sequence>
<evidence type="ECO:0000313" key="2">
    <source>
        <dbReference type="Proteomes" id="UP000712080"/>
    </source>
</evidence>
<reference evidence="1" key="1">
    <citation type="submission" date="2020-02" db="EMBL/GenBank/DDBJ databases">
        <title>Flavobacterium sp. genome.</title>
        <authorList>
            <person name="Jung H.S."/>
            <person name="Baek J.H."/>
            <person name="Jeon C.O."/>
        </authorList>
    </citation>
    <scope>NUCLEOTIDE SEQUENCE</scope>
    <source>
        <strain evidence="1">SE-s28</strain>
    </source>
</reference>
<feature type="non-terminal residue" evidence="1">
    <location>
        <position position="118"/>
    </location>
</feature>
<proteinExistence type="predicted"/>
<evidence type="ECO:0000313" key="1">
    <source>
        <dbReference type="EMBL" id="NMH26445.1"/>
    </source>
</evidence>
<protein>
    <submittedName>
        <fullName evidence="1">Uncharacterized protein</fullName>
    </submittedName>
</protein>
<dbReference type="RefSeq" id="WP_169525289.1">
    <property type="nucleotide sequence ID" value="NZ_JAAMPU010000058.1"/>
</dbReference>
<name>A0A972JG37_9FLAO</name>
<dbReference type="AlphaFoldDB" id="A0A972JG37"/>
<dbReference type="Proteomes" id="UP000712080">
    <property type="component" value="Unassembled WGS sequence"/>
</dbReference>